<gene>
    <name evidence="2" type="ORF">CNLFYP112_02431</name>
</gene>
<name>A0A6N2V010_9FIRM</name>
<protein>
    <submittedName>
        <fullName evidence="2">Uncharacterized protein</fullName>
    </submittedName>
</protein>
<organism evidence="2">
    <name type="scientific">[Clostridium] nexile</name>
    <dbReference type="NCBI Taxonomy" id="29361"/>
    <lineage>
        <taxon>Bacteria</taxon>
        <taxon>Bacillati</taxon>
        <taxon>Bacillota</taxon>
        <taxon>Clostridia</taxon>
        <taxon>Lachnospirales</taxon>
        <taxon>Lachnospiraceae</taxon>
        <taxon>Tyzzerella</taxon>
    </lineage>
</organism>
<evidence type="ECO:0000313" key="2">
    <source>
        <dbReference type="EMBL" id="VYT24065.1"/>
    </source>
</evidence>
<accession>A0A6N2V010</accession>
<keyword evidence="1" id="KW-0812">Transmembrane</keyword>
<feature type="transmembrane region" description="Helical" evidence="1">
    <location>
        <begin position="7"/>
        <end position="30"/>
    </location>
</feature>
<keyword evidence="1" id="KW-1133">Transmembrane helix</keyword>
<keyword evidence="1" id="KW-0472">Membrane</keyword>
<proteinExistence type="predicted"/>
<evidence type="ECO:0000256" key="1">
    <source>
        <dbReference type="SAM" id="Phobius"/>
    </source>
</evidence>
<sequence>MNKRKKIFFLIGIIATVSLIAVITFCVIAFQKKNQLQLTIGTHQISSEEYLACMQSVMYDTKMQIQQQYDVDYDDDFWKKKYGKKYGYEILAENTLESLKYIHAVYDLAEKNRYVDDGSYEGLKKRLEQENNTRKEKLAQNDVIYGLKEYSYDLYLQYEMSSIKEQYCNDKTREGMDLTEEEIVEHYNSRDWIFGEDAKKADLETARVAVIRELREEKYDAIIEKTADNSQVSGDMESMSQFTLKNI</sequence>
<dbReference type="AlphaFoldDB" id="A0A6N2V010"/>
<dbReference type="EMBL" id="CACRTG010000021">
    <property type="protein sequence ID" value="VYT24065.1"/>
    <property type="molecule type" value="Genomic_DNA"/>
</dbReference>
<reference evidence="2" key="1">
    <citation type="submission" date="2019-11" db="EMBL/GenBank/DDBJ databases">
        <authorList>
            <person name="Feng L."/>
        </authorList>
    </citation>
    <scope>NUCLEOTIDE SEQUENCE</scope>
    <source>
        <strain evidence="2">CnexileLFYP112</strain>
    </source>
</reference>